<evidence type="ECO:0000256" key="1">
    <source>
        <dbReference type="SAM" id="MobiDB-lite"/>
    </source>
</evidence>
<protein>
    <submittedName>
        <fullName evidence="2">Uncharacterized protein</fullName>
    </submittedName>
</protein>
<feature type="region of interest" description="Disordered" evidence="1">
    <location>
        <begin position="1"/>
        <end position="127"/>
    </location>
</feature>
<comment type="caution">
    <text evidence="2">The sequence shown here is derived from an EMBL/GenBank/DDBJ whole genome shotgun (WGS) entry which is preliminary data.</text>
</comment>
<organism evidence="2 3">
    <name type="scientific">Paralvinella palmiformis</name>
    <dbReference type="NCBI Taxonomy" id="53620"/>
    <lineage>
        <taxon>Eukaryota</taxon>
        <taxon>Metazoa</taxon>
        <taxon>Spiralia</taxon>
        <taxon>Lophotrochozoa</taxon>
        <taxon>Annelida</taxon>
        <taxon>Polychaeta</taxon>
        <taxon>Sedentaria</taxon>
        <taxon>Canalipalpata</taxon>
        <taxon>Terebellida</taxon>
        <taxon>Terebelliformia</taxon>
        <taxon>Alvinellidae</taxon>
        <taxon>Paralvinella</taxon>
    </lineage>
</organism>
<dbReference type="AlphaFoldDB" id="A0AAD9KFF6"/>
<name>A0AAD9KFF6_9ANNE</name>
<feature type="compositionally biased region" description="Polar residues" evidence="1">
    <location>
        <begin position="78"/>
        <end position="127"/>
    </location>
</feature>
<evidence type="ECO:0000313" key="2">
    <source>
        <dbReference type="EMBL" id="KAK2170090.1"/>
    </source>
</evidence>
<accession>A0AAD9KFF6</accession>
<sequence length="150" mass="15920">MVADTEPSTSVASAVAPTYVKQSAEPVAKSSQNKERTLTPSQDSDITYQASDVVQTKNNQTDKGLCPVAEQTGGKNGDNCNSPNGQCQTSAQPNEVVDNSANETPPTESTRTSANKKGPETIQSKRSSLYTLNPFCIPVKYLSMSSVSKT</sequence>
<keyword evidence="3" id="KW-1185">Reference proteome</keyword>
<feature type="compositionally biased region" description="Polar residues" evidence="1">
    <location>
        <begin position="38"/>
        <end position="62"/>
    </location>
</feature>
<evidence type="ECO:0000313" key="3">
    <source>
        <dbReference type="Proteomes" id="UP001208570"/>
    </source>
</evidence>
<proteinExistence type="predicted"/>
<dbReference type="Proteomes" id="UP001208570">
    <property type="component" value="Unassembled WGS sequence"/>
</dbReference>
<gene>
    <name evidence="2" type="ORF">LSH36_4g02061</name>
</gene>
<reference evidence="2" key="1">
    <citation type="journal article" date="2023" name="Mol. Biol. Evol.">
        <title>Third-Generation Sequencing Reveals the Adaptive Role of the Epigenome in Three Deep-Sea Polychaetes.</title>
        <authorList>
            <person name="Perez M."/>
            <person name="Aroh O."/>
            <person name="Sun Y."/>
            <person name="Lan Y."/>
            <person name="Juniper S.K."/>
            <person name="Young C.R."/>
            <person name="Angers B."/>
            <person name="Qian P.Y."/>
        </authorList>
    </citation>
    <scope>NUCLEOTIDE SEQUENCE</scope>
    <source>
        <strain evidence="2">P08H-3</strain>
    </source>
</reference>
<dbReference type="EMBL" id="JAODUP010000004">
    <property type="protein sequence ID" value="KAK2170090.1"/>
    <property type="molecule type" value="Genomic_DNA"/>
</dbReference>
<feature type="compositionally biased region" description="Polar residues" evidence="1">
    <location>
        <begin position="1"/>
        <end position="12"/>
    </location>
</feature>